<keyword evidence="1" id="KW-0472">Membrane</keyword>
<evidence type="ECO:0000256" key="1">
    <source>
        <dbReference type="SAM" id="Phobius"/>
    </source>
</evidence>
<accession>A0AAJ6B953</accession>
<evidence type="ECO:0000259" key="2">
    <source>
        <dbReference type="Pfam" id="PF07811"/>
    </source>
</evidence>
<dbReference type="AlphaFoldDB" id="A0AAJ6B953"/>
<keyword evidence="1" id="KW-1133">Transmembrane helix</keyword>
<dbReference type="Pfam" id="PF07811">
    <property type="entry name" value="TadE"/>
    <property type="match status" value="1"/>
</dbReference>
<sequence length="201" mass="21544">MSFRRSEHGSAAVETALILPIIIGITLLGADLYTLHQARSHLEQSAHTIAATLGVQSRLDANGLQALVDDATRMTARLDTELAPLPFELIISKVEQDRSMAWRPLHRGAASGICTPNSEGAVFTGELPQVPKAADDDSEPDSSDSSVVVVQLCTEVDKLMLSSLVLAEDILQVQAVSRLQHGTPTLDKVLTQEMVPQGAED</sequence>
<name>A0AAJ6B953_9PSED</name>
<dbReference type="EMBL" id="CP119325">
    <property type="protein sequence ID" value="WEK29045.1"/>
    <property type="molecule type" value="Genomic_DNA"/>
</dbReference>
<keyword evidence="1" id="KW-0812">Transmembrane</keyword>
<feature type="transmembrane region" description="Helical" evidence="1">
    <location>
        <begin position="12"/>
        <end position="35"/>
    </location>
</feature>
<dbReference type="InterPro" id="IPR012495">
    <property type="entry name" value="TadE-like_dom"/>
</dbReference>
<evidence type="ECO:0000313" key="3">
    <source>
        <dbReference type="EMBL" id="WEK29045.1"/>
    </source>
</evidence>
<proteinExistence type="predicted"/>
<organism evidence="3 4">
    <name type="scientific">Candidatus Pseudomonas phytovorans</name>
    <dbReference type="NCBI Taxonomy" id="3121377"/>
    <lineage>
        <taxon>Bacteria</taxon>
        <taxon>Pseudomonadati</taxon>
        <taxon>Pseudomonadota</taxon>
        <taxon>Gammaproteobacteria</taxon>
        <taxon>Pseudomonadales</taxon>
        <taxon>Pseudomonadaceae</taxon>
        <taxon>Pseudomonas</taxon>
    </lineage>
</organism>
<dbReference type="Proteomes" id="UP001216329">
    <property type="component" value="Chromosome"/>
</dbReference>
<evidence type="ECO:0000313" key="4">
    <source>
        <dbReference type="Proteomes" id="UP001216329"/>
    </source>
</evidence>
<gene>
    <name evidence="3" type="ORF">P0Y58_19315</name>
</gene>
<feature type="domain" description="TadE-like" evidence="2">
    <location>
        <begin position="9"/>
        <end position="50"/>
    </location>
</feature>
<reference evidence="3" key="1">
    <citation type="submission" date="2023-03" db="EMBL/GenBank/DDBJ databases">
        <title>Andean soil-derived lignocellulolytic bacterial consortium as a source of novel taxa and putative plastic-active enzymes.</title>
        <authorList>
            <person name="Diaz-Garcia L."/>
            <person name="Chuvochina M."/>
            <person name="Feuerriegel G."/>
            <person name="Bunk B."/>
            <person name="Sproer C."/>
            <person name="Streit W.R."/>
            <person name="Rodriguez L.M."/>
            <person name="Overmann J."/>
            <person name="Jimenez D.J."/>
        </authorList>
    </citation>
    <scope>NUCLEOTIDE SEQUENCE</scope>
    <source>
        <strain evidence="3">MAG 876</strain>
    </source>
</reference>
<protein>
    <recommendedName>
        <fullName evidence="2">TadE-like domain-containing protein</fullName>
    </recommendedName>
</protein>